<gene>
    <name evidence="7" type="ORF">M4486_11855</name>
</gene>
<keyword evidence="3 6" id="KW-0812">Transmembrane</keyword>
<dbReference type="PANTHER" id="PTHR42770">
    <property type="entry name" value="AMINO ACID TRANSPORTER-RELATED"/>
    <property type="match status" value="1"/>
</dbReference>
<feature type="transmembrane region" description="Helical" evidence="6">
    <location>
        <begin position="373"/>
        <end position="393"/>
    </location>
</feature>
<protein>
    <submittedName>
        <fullName evidence="7">APC family permease</fullName>
    </submittedName>
</protein>
<evidence type="ECO:0000313" key="7">
    <source>
        <dbReference type="EMBL" id="UQN28339.1"/>
    </source>
</evidence>
<proteinExistence type="predicted"/>
<dbReference type="Proteomes" id="UP001055868">
    <property type="component" value="Chromosome"/>
</dbReference>
<evidence type="ECO:0000256" key="6">
    <source>
        <dbReference type="SAM" id="Phobius"/>
    </source>
</evidence>
<accession>A0ABY4N4V1</accession>
<feature type="transmembrane region" description="Helical" evidence="6">
    <location>
        <begin position="414"/>
        <end position="436"/>
    </location>
</feature>
<feature type="transmembrane region" description="Helical" evidence="6">
    <location>
        <begin position="254"/>
        <end position="276"/>
    </location>
</feature>
<evidence type="ECO:0000313" key="8">
    <source>
        <dbReference type="Proteomes" id="UP001055868"/>
    </source>
</evidence>
<dbReference type="Pfam" id="PF13520">
    <property type="entry name" value="AA_permease_2"/>
    <property type="match status" value="1"/>
</dbReference>
<feature type="transmembrane region" description="Helical" evidence="6">
    <location>
        <begin position="149"/>
        <end position="168"/>
    </location>
</feature>
<dbReference type="RefSeq" id="WP_249477383.1">
    <property type="nucleotide sequence ID" value="NZ_CP097218.1"/>
</dbReference>
<name>A0ABY4N4V1_9MICO</name>
<keyword evidence="5 6" id="KW-0472">Membrane</keyword>
<feature type="transmembrane region" description="Helical" evidence="6">
    <location>
        <begin position="57"/>
        <end position="77"/>
    </location>
</feature>
<sequence length="492" mass="51044">MAGLVVPDPSPTPPEATLAELKKSLGLPSLIALGVAGVVGSSWIYTSSSFFADLGAGGMIIGLLIGAALAACVALAYGEMTSAVPRAGGEVVWGYTSLGRSAGFATGWFHIGAYISSLAFYVTAFGTLLAKYVPAMDAIPLYSVGGAPVTLPVLAAGLALTLVIFGLNWFGVSLGAQIQVVLFGAMLLIGAALVIGALVVGSPANLWPMWTSEQPPVASTLRMVVPGITYVVGFSLVAVLAEESSLSPRRVGRAVVATVGCAAAFYTAVLLATAYVGPWEDVAGMDLGTIDAFTAAGLPLLGLGAFLIAVLGLITSFLGLFVASSRVVLALARSRLLPHGLAKVDERSGVPRRALLFILVVTVLLGLLGPGAIIWFLDAGGVFLGVVWFLVVLAKYRLPRVYPGLDRTYRARPAFLPAVGALGAVLVIVFTLVPVPGVEMSLQWPQEYLILAAWVVLGAVLFVLTPRPTDPKRAFDEMVGSLAGTLRQARRD</sequence>
<comment type="subcellular location">
    <subcellularLocation>
        <location evidence="1">Cell membrane</location>
        <topology evidence="1">Multi-pass membrane protein</topology>
    </subcellularLocation>
</comment>
<keyword evidence="2" id="KW-1003">Cell membrane</keyword>
<feature type="transmembrane region" description="Helical" evidence="6">
    <location>
        <begin position="448"/>
        <end position="465"/>
    </location>
</feature>
<dbReference type="PANTHER" id="PTHR42770:SF7">
    <property type="entry name" value="MEMBRANE PROTEIN"/>
    <property type="match status" value="1"/>
</dbReference>
<evidence type="ECO:0000256" key="2">
    <source>
        <dbReference type="ARBA" id="ARBA00022475"/>
    </source>
</evidence>
<feature type="transmembrane region" description="Helical" evidence="6">
    <location>
        <begin position="180"/>
        <end position="201"/>
    </location>
</feature>
<feature type="transmembrane region" description="Helical" evidence="6">
    <location>
        <begin position="108"/>
        <end position="129"/>
    </location>
</feature>
<dbReference type="EMBL" id="CP097218">
    <property type="protein sequence ID" value="UQN28339.1"/>
    <property type="molecule type" value="Genomic_DNA"/>
</dbReference>
<feature type="transmembrane region" description="Helical" evidence="6">
    <location>
        <begin position="221"/>
        <end position="242"/>
    </location>
</feature>
<evidence type="ECO:0000256" key="1">
    <source>
        <dbReference type="ARBA" id="ARBA00004651"/>
    </source>
</evidence>
<evidence type="ECO:0000256" key="5">
    <source>
        <dbReference type="ARBA" id="ARBA00023136"/>
    </source>
</evidence>
<dbReference type="InterPro" id="IPR002293">
    <property type="entry name" value="AA/rel_permease1"/>
</dbReference>
<feature type="transmembrane region" description="Helical" evidence="6">
    <location>
        <begin position="25"/>
        <end position="45"/>
    </location>
</feature>
<feature type="transmembrane region" description="Helical" evidence="6">
    <location>
        <begin position="350"/>
        <end position="367"/>
    </location>
</feature>
<evidence type="ECO:0000256" key="3">
    <source>
        <dbReference type="ARBA" id="ARBA00022692"/>
    </source>
</evidence>
<feature type="transmembrane region" description="Helical" evidence="6">
    <location>
        <begin position="296"/>
        <end position="329"/>
    </location>
</feature>
<organism evidence="7 8">
    <name type="scientific">Brachybacterium kimchii</name>
    <dbReference type="NCBI Taxonomy" id="2942909"/>
    <lineage>
        <taxon>Bacteria</taxon>
        <taxon>Bacillati</taxon>
        <taxon>Actinomycetota</taxon>
        <taxon>Actinomycetes</taxon>
        <taxon>Micrococcales</taxon>
        <taxon>Dermabacteraceae</taxon>
        <taxon>Brachybacterium</taxon>
    </lineage>
</organism>
<dbReference type="InterPro" id="IPR050367">
    <property type="entry name" value="APC_superfamily"/>
</dbReference>
<dbReference type="PIRSF" id="PIRSF006060">
    <property type="entry name" value="AA_transporter"/>
    <property type="match status" value="1"/>
</dbReference>
<keyword evidence="4 6" id="KW-1133">Transmembrane helix</keyword>
<keyword evidence="8" id="KW-1185">Reference proteome</keyword>
<evidence type="ECO:0000256" key="4">
    <source>
        <dbReference type="ARBA" id="ARBA00022989"/>
    </source>
</evidence>
<dbReference type="Gene3D" id="1.20.1740.10">
    <property type="entry name" value="Amino acid/polyamine transporter I"/>
    <property type="match status" value="1"/>
</dbReference>
<reference evidence="7" key="1">
    <citation type="submission" date="2022-05" db="EMBL/GenBank/DDBJ databases">
        <title>Genomic analysis of Brachybacterium sp. CBA3104.</title>
        <authorList>
            <person name="Roh S.W."/>
            <person name="Kim Y.B."/>
            <person name="Kim Y."/>
        </authorList>
    </citation>
    <scope>NUCLEOTIDE SEQUENCE</scope>
    <source>
        <strain evidence="7">CBA3104</strain>
    </source>
</reference>